<name>A0A6L9LD66_9BACT</name>
<organism evidence="3 4">
    <name type="scientific">Spirosoma terrae</name>
    <dbReference type="NCBI Taxonomy" id="1968276"/>
    <lineage>
        <taxon>Bacteria</taxon>
        <taxon>Pseudomonadati</taxon>
        <taxon>Bacteroidota</taxon>
        <taxon>Cytophagia</taxon>
        <taxon>Cytophagales</taxon>
        <taxon>Cytophagaceae</taxon>
        <taxon>Spirosoma</taxon>
    </lineage>
</organism>
<dbReference type="AlphaFoldDB" id="A0A6L9LD66"/>
<protein>
    <submittedName>
        <fullName evidence="3">Peptidoglycan synthetase</fullName>
    </submittedName>
</protein>
<dbReference type="InterPro" id="IPR000713">
    <property type="entry name" value="Mur_ligase_N"/>
</dbReference>
<dbReference type="InterPro" id="IPR013221">
    <property type="entry name" value="Mur_ligase_cen"/>
</dbReference>
<dbReference type="PANTHER" id="PTHR43445:SF5">
    <property type="entry name" value="UDP-N-ACETYLMURAMATE--L-ALANYL-GAMMA-D-GLUTAMYL-MESO-2,6-DIAMINOHEPTANDIOATE LIGASE"/>
    <property type="match status" value="1"/>
</dbReference>
<proteinExistence type="predicted"/>
<evidence type="ECO:0000313" key="4">
    <source>
        <dbReference type="Proteomes" id="UP000474175"/>
    </source>
</evidence>
<evidence type="ECO:0000313" key="3">
    <source>
        <dbReference type="EMBL" id="NDU98494.1"/>
    </source>
</evidence>
<dbReference type="SUPFAM" id="SSF51984">
    <property type="entry name" value="MurCD N-terminal domain"/>
    <property type="match status" value="1"/>
</dbReference>
<evidence type="ECO:0000259" key="2">
    <source>
        <dbReference type="Pfam" id="PF08245"/>
    </source>
</evidence>
<dbReference type="Gene3D" id="3.40.50.720">
    <property type="entry name" value="NAD(P)-binding Rossmann-like Domain"/>
    <property type="match status" value="1"/>
</dbReference>
<keyword evidence="4" id="KW-1185">Reference proteome</keyword>
<gene>
    <name evidence="3" type="ORF">GK108_26650</name>
</gene>
<feature type="domain" description="Mur ligase N-terminal catalytic" evidence="1">
    <location>
        <begin position="5"/>
        <end position="104"/>
    </location>
</feature>
<dbReference type="Gene3D" id="3.40.1190.10">
    <property type="entry name" value="Mur-like, catalytic domain"/>
    <property type="match status" value="1"/>
</dbReference>
<dbReference type="SUPFAM" id="SSF53623">
    <property type="entry name" value="MurD-like peptide ligases, catalytic domain"/>
    <property type="match status" value="1"/>
</dbReference>
<dbReference type="SUPFAM" id="SSF53244">
    <property type="entry name" value="MurD-like peptide ligases, peptide-binding domain"/>
    <property type="match status" value="1"/>
</dbReference>
<dbReference type="GO" id="GO:0016881">
    <property type="term" value="F:acid-amino acid ligase activity"/>
    <property type="evidence" value="ECO:0007669"/>
    <property type="project" value="InterPro"/>
</dbReference>
<evidence type="ECO:0000259" key="1">
    <source>
        <dbReference type="Pfam" id="PF01225"/>
    </source>
</evidence>
<dbReference type="EMBL" id="JAAFZH010000017">
    <property type="protein sequence ID" value="NDU98494.1"/>
    <property type="molecule type" value="Genomic_DNA"/>
</dbReference>
<dbReference type="Pfam" id="PF01225">
    <property type="entry name" value="Mur_ligase"/>
    <property type="match status" value="1"/>
</dbReference>
<dbReference type="Gene3D" id="3.90.190.20">
    <property type="entry name" value="Mur ligase, C-terminal domain"/>
    <property type="match status" value="1"/>
</dbReference>
<dbReference type="InterPro" id="IPR036565">
    <property type="entry name" value="Mur-like_cat_sf"/>
</dbReference>
<accession>A0A6L9LD66</accession>
<dbReference type="RefSeq" id="WP_163954623.1">
    <property type="nucleotide sequence ID" value="NZ_JAAFZH010000017.1"/>
</dbReference>
<dbReference type="InterPro" id="IPR050061">
    <property type="entry name" value="MurCDEF_pg_biosynth"/>
</dbReference>
<reference evidence="3 4" key="1">
    <citation type="submission" date="2020-02" db="EMBL/GenBank/DDBJ databases">
        <title>Draft genome sequence of two Spirosoma agri KCTC 52727 and Spirosoma terrae KCTC 52035.</title>
        <authorList>
            <person name="Rojas J."/>
            <person name="Ambika Manirajan B."/>
            <person name="Suarez C."/>
            <person name="Ratering S."/>
            <person name="Schnell S."/>
        </authorList>
    </citation>
    <scope>NUCLEOTIDE SEQUENCE [LARGE SCALE GENOMIC DNA]</scope>
    <source>
        <strain evidence="3 4">KCTC 52035</strain>
    </source>
</reference>
<dbReference type="InterPro" id="IPR036615">
    <property type="entry name" value="Mur_ligase_C_dom_sf"/>
</dbReference>
<dbReference type="PANTHER" id="PTHR43445">
    <property type="entry name" value="UDP-N-ACETYLMURAMATE--L-ALANINE LIGASE-RELATED"/>
    <property type="match status" value="1"/>
</dbReference>
<dbReference type="Pfam" id="PF08245">
    <property type="entry name" value="Mur_ligase_M"/>
    <property type="match status" value="1"/>
</dbReference>
<feature type="domain" description="Mur ligase central" evidence="2">
    <location>
        <begin position="110"/>
        <end position="286"/>
    </location>
</feature>
<sequence>MPQAIHFISIGGSAMHNLAIALQQQGYIITGSDDTIYDPSRSRLLQHGLLPVETGWFPEKIHAGLSAVIVGMHALVDNPELVKAQELGLPIFSYPEFLYQQSQQKQRVVIAGSHGKTTITAIILHVLQYHNRSFDYLVGEQIHGFETMAKLTSDSPVIIIEGDEYASSPIDSQPKFLHYHPHIALISGIAWDHVNLYPTWEAYVDQFELLAEAMPKGGILVFDESDDMLDVIGQKERADITKVPYQAHKSEIIDNQTFLVDKQGNKILVQLFGDYNLKNISGAMTICDRIGITENQFYEAIPSFKPVALRLEKIAERISSDSNKRIIIRDFAHSPAKVEASIEAVKKQYSTEKLYAILELHSFSSLSKSFLIEYKNTLSAADVAVVYFNINAQPYRDQIDPITTQDVERSFGRSDLNVFTESDKMQRFLIDNKSEADVFLFMSSGNFDQIDLNTLSSQLL</sequence>
<comment type="caution">
    <text evidence="3">The sequence shown here is derived from an EMBL/GenBank/DDBJ whole genome shotgun (WGS) entry which is preliminary data.</text>
</comment>
<dbReference type="Proteomes" id="UP000474175">
    <property type="component" value="Unassembled WGS sequence"/>
</dbReference>
<dbReference type="GO" id="GO:0005524">
    <property type="term" value="F:ATP binding"/>
    <property type="evidence" value="ECO:0007669"/>
    <property type="project" value="InterPro"/>
</dbReference>